<dbReference type="AlphaFoldDB" id="A0A7R9PIJ9"/>
<dbReference type="EMBL" id="OE839627">
    <property type="protein sequence ID" value="CAD7587956.1"/>
    <property type="molecule type" value="Genomic_DNA"/>
</dbReference>
<gene>
    <name evidence="1" type="ORF">TGEB3V08_LOCUS2088</name>
</gene>
<name>A0A7R9PIJ9_TIMGE</name>
<evidence type="ECO:0000313" key="1">
    <source>
        <dbReference type="EMBL" id="CAD7587956.1"/>
    </source>
</evidence>
<sequence length="222" mass="24837">MGFVVLLETVVGPSEREVDMVDDSRRVCLIDLVGEFPDVVRDKLGHTDVMTHSIKMDDPTDRENREVDHKFGIAQFEVVQILGKHCIADGLYRMFEEERDKGLDETINPVPLQVLGQIFSSIRAHQAGSQLARPCSKLVRFGPDQSPVSRQQPTWFLLGFNPTSTRIGLKTLASQLLFVGYVVLRCPWCVSCMLHWNNLPITGHSTSLLVSTLTVGTWTTGD</sequence>
<accession>A0A7R9PIJ9</accession>
<proteinExistence type="predicted"/>
<reference evidence="1" key="1">
    <citation type="submission" date="2020-11" db="EMBL/GenBank/DDBJ databases">
        <authorList>
            <person name="Tran Van P."/>
        </authorList>
    </citation>
    <scope>NUCLEOTIDE SEQUENCE</scope>
</reference>
<organism evidence="1">
    <name type="scientific">Timema genevievae</name>
    <name type="common">Walking stick</name>
    <dbReference type="NCBI Taxonomy" id="629358"/>
    <lineage>
        <taxon>Eukaryota</taxon>
        <taxon>Metazoa</taxon>
        <taxon>Ecdysozoa</taxon>
        <taxon>Arthropoda</taxon>
        <taxon>Hexapoda</taxon>
        <taxon>Insecta</taxon>
        <taxon>Pterygota</taxon>
        <taxon>Neoptera</taxon>
        <taxon>Polyneoptera</taxon>
        <taxon>Phasmatodea</taxon>
        <taxon>Timematodea</taxon>
        <taxon>Timematoidea</taxon>
        <taxon>Timematidae</taxon>
        <taxon>Timema</taxon>
    </lineage>
</organism>
<protein>
    <submittedName>
        <fullName evidence="1">Uncharacterized protein</fullName>
    </submittedName>
</protein>